<proteinExistence type="predicted"/>
<evidence type="ECO:0000313" key="1">
    <source>
        <dbReference type="EMBL" id="VDN14779.1"/>
    </source>
</evidence>
<protein>
    <recommendedName>
        <fullName evidence="3">AMP-dependent synthetase/ligase domain-containing protein</fullName>
    </recommendedName>
</protein>
<dbReference type="AlphaFoldDB" id="A0A3P7P262"/>
<keyword evidence="2" id="KW-1185">Reference proteome</keyword>
<dbReference type="Proteomes" id="UP000281553">
    <property type="component" value="Unassembled WGS sequence"/>
</dbReference>
<accession>A0A3P7P262</accession>
<name>A0A3P7P262_DIBLA</name>
<evidence type="ECO:0000313" key="2">
    <source>
        <dbReference type="Proteomes" id="UP000281553"/>
    </source>
</evidence>
<organism evidence="1 2">
    <name type="scientific">Dibothriocephalus latus</name>
    <name type="common">Fish tapeworm</name>
    <name type="synonym">Diphyllobothrium latum</name>
    <dbReference type="NCBI Taxonomy" id="60516"/>
    <lineage>
        <taxon>Eukaryota</taxon>
        <taxon>Metazoa</taxon>
        <taxon>Spiralia</taxon>
        <taxon>Lophotrochozoa</taxon>
        <taxon>Platyhelminthes</taxon>
        <taxon>Cestoda</taxon>
        <taxon>Eucestoda</taxon>
        <taxon>Diphyllobothriidea</taxon>
        <taxon>Diphyllobothriidae</taxon>
        <taxon>Dibothriocephalus</taxon>
    </lineage>
</organism>
<reference evidence="1 2" key="1">
    <citation type="submission" date="2018-11" db="EMBL/GenBank/DDBJ databases">
        <authorList>
            <consortium name="Pathogen Informatics"/>
        </authorList>
    </citation>
    <scope>NUCLEOTIDE SEQUENCE [LARGE SCALE GENOMIC DNA]</scope>
</reference>
<dbReference type="EMBL" id="UYRU01060361">
    <property type="protein sequence ID" value="VDN14779.1"/>
    <property type="molecule type" value="Genomic_DNA"/>
</dbReference>
<gene>
    <name evidence="1" type="ORF">DILT_LOCUS10610</name>
</gene>
<dbReference type="OrthoDB" id="1700726at2759"/>
<evidence type="ECO:0008006" key="3">
    <source>
        <dbReference type="Google" id="ProtNLM"/>
    </source>
</evidence>
<sequence>MLSEPFSVENHLLTPTMKCARHAIRQRYQNVLKKLFASGELD</sequence>